<dbReference type="NCBIfam" id="TIGR00249">
    <property type="entry name" value="sixA"/>
    <property type="match status" value="1"/>
</dbReference>
<evidence type="ECO:0000256" key="2">
    <source>
        <dbReference type="SAM" id="MobiDB-lite"/>
    </source>
</evidence>
<keyword evidence="4" id="KW-1185">Reference proteome</keyword>
<dbReference type="AlphaFoldDB" id="A0A6A9QND6"/>
<dbReference type="GO" id="GO:0101006">
    <property type="term" value="F:protein histidine phosphatase activity"/>
    <property type="evidence" value="ECO:0007669"/>
    <property type="project" value="InterPro"/>
</dbReference>
<proteinExistence type="predicted"/>
<dbReference type="Gene3D" id="3.40.50.1240">
    <property type="entry name" value="Phosphoglycerate mutase-like"/>
    <property type="match status" value="1"/>
</dbReference>
<dbReference type="InterPro" id="IPR013078">
    <property type="entry name" value="His_Pase_superF_clade-1"/>
</dbReference>
<evidence type="ECO:0000313" key="3">
    <source>
        <dbReference type="EMBL" id="MUN30054.1"/>
    </source>
</evidence>
<reference evidence="3 4" key="1">
    <citation type="submission" date="2019-10" db="EMBL/GenBank/DDBJ databases">
        <title>Sequencing and Assembly of Multiple Reported Metal-Biooxidizing Members of the Extremely Thermoacidophilic Archaeal Family Sulfolobaceae.</title>
        <authorList>
            <person name="Counts J.A."/>
            <person name="Kelly R.M."/>
        </authorList>
    </citation>
    <scope>NUCLEOTIDE SEQUENCE [LARGE SCALE GENOMIC DNA]</scope>
    <source>
        <strain evidence="3 4">DSM 6482</strain>
    </source>
</reference>
<dbReference type="Proteomes" id="UP000470772">
    <property type="component" value="Unassembled WGS sequence"/>
</dbReference>
<dbReference type="PANTHER" id="PTHR20935">
    <property type="entry name" value="PHOSPHOGLYCERATE MUTASE-RELATED"/>
    <property type="match status" value="1"/>
</dbReference>
<dbReference type="RefSeq" id="WP_054838954.1">
    <property type="nucleotide sequence ID" value="NZ_BBBY01000027.1"/>
</dbReference>
<dbReference type="EMBL" id="WGGD01000005">
    <property type="protein sequence ID" value="MUN30054.1"/>
    <property type="molecule type" value="Genomic_DNA"/>
</dbReference>
<gene>
    <name evidence="3" type="primary">sixA</name>
    <name evidence="3" type="ORF">GC250_11575</name>
</gene>
<protein>
    <submittedName>
        <fullName evidence="3">Phosphohistidine phosphatase SixA</fullName>
    </submittedName>
</protein>
<keyword evidence="1" id="KW-0378">Hydrolase</keyword>
<dbReference type="Pfam" id="PF00300">
    <property type="entry name" value="His_Phos_1"/>
    <property type="match status" value="1"/>
</dbReference>
<dbReference type="InterPro" id="IPR051021">
    <property type="entry name" value="Mito_Ser/Thr_phosphatase"/>
</dbReference>
<dbReference type="GO" id="GO:0005737">
    <property type="term" value="C:cytoplasm"/>
    <property type="evidence" value="ECO:0007669"/>
    <property type="project" value="InterPro"/>
</dbReference>
<organism evidence="3 4">
    <name type="scientific">Sulfuracidifex metallicus DSM 6482 = JCM 9184</name>
    <dbReference type="NCBI Taxonomy" id="523847"/>
    <lineage>
        <taxon>Archaea</taxon>
        <taxon>Thermoproteota</taxon>
        <taxon>Thermoprotei</taxon>
        <taxon>Sulfolobales</taxon>
        <taxon>Sulfolobaceae</taxon>
        <taxon>Sulfuracidifex</taxon>
    </lineage>
</organism>
<comment type="caution">
    <text evidence="3">The sequence shown here is derived from an EMBL/GenBank/DDBJ whole genome shotgun (WGS) entry which is preliminary data.</text>
</comment>
<evidence type="ECO:0000256" key="1">
    <source>
        <dbReference type="ARBA" id="ARBA00022801"/>
    </source>
</evidence>
<dbReference type="SUPFAM" id="SSF53254">
    <property type="entry name" value="Phosphoglycerate mutase-like"/>
    <property type="match status" value="1"/>
</dbReference>
<name>A0A6A9QND6_SULME</name>
<feature type="region of interest" description="Disordered" evidence="2">
    <location>
        <begin position="1"/>
        <end position="20"/>
    </location>
</feature>
<sequence length="156" mass="17326">MKVALVRHGDAEDQSPDLSDKERKLVKKGIKQMRRVGEFLSQSKFFPDKVISSPYLRAYQSADVILDEMELDSTVQTSDQLLPEADPFITLQFLSGLESSVVLLVGHIPHLVNLIKLTTGAEVSLKKGGIAIIDLDKETKKGILEILLDQKTLKLV</sequence>
<dbReference type="InterPro" id="IPR029033">
    <property type="entry name" value="His_PPase_superfam"/>
</dbReference>
<dbReference type="InterPro" id="IPR004449">
    <property type="entry name" value="SixA"/>
</dbReference>
<dbReference type="OrthoDB" id="304253at2157"/>
<evidence type="ECO:0000313" key="4">
    <source>
        <dbReference type="Proteomes" id="UP000470772"/>
    </source>
</evidence>
<dbReference type="CDD" id="cd07067">
    <property type="entry name" value="HP_PGM_like"/>
    <property type="match status" value="1"/>
</dbReference>
<accession>A0A6A9QND6</accession>